<protein>
    <submittedName>
        <fullName evidence="3">Helix-turn-helix domain-containing protein</fullName>
    </submittedName>
</protein>
<dbReference type="Proteomes" id="UP001596292">
    <property type="component" value="Unassembled WGS sequence"/>
</dbReference>
<name>A0ABW2BRN8_9HYPH</name>
<feature type="domain" description="HTH cro/C1-type" evidence="2">
    <location>
        <begin position="20"/>
        <end position="74"/>
    </location>
</feature>
<dbReference type="InterPro" id="IPR010982">
    <property type="entry name" value="Lambda_DNA-bd_dom_sf"/>
</dbReference>
<dbReference type="PANTHER" id="PTHR46558:SF4">
    <property type="entry name" value="DNA-BIDING PHAGE PROTEIN"/>
    <property type="match status" value="1"/>
</dbReference>
<dbReference type="Pfam" id="PF01381">
    <property type="entry name" value="HTH_3"/>
    <property type="match status" value="1"/>
</dbReference>
<reference evidence="4" key="1">
    <citation type="journal article" date="2019" name="Int. J. Syst. Evol. Microbiol.">
        <title>The Global Catalogue of Microorganisms (GCM) 10K type strain sequencing project: providing services to taxonomists for standard genome sequencing and annotation.</title>
        <authorList>
            <consortium name="The Broad Institute Genomics Platform"/>
            <consortium name="The Broad Institute Genome Sequencing Center for Infectious Disease"/>
            <person name="Wu L."/>
            <person name="Ma J."/>
        </authorList>
    </citation>
    <scope>NUCLEOTIDE SEQUENCE [LARGE SCALE GENOMIC DNA]</scope>
    <source>
        <strain evidence="4">CCUG 48316</strain>
    </source>
</reference>
<proteinExistence type="predicted"/>
<evidence type="ECO:0000256" key="1">
    <source>
        <dbReference type="ARBA" id="ARBA00023125"/>
    </source>
</evidence>
<dbReference type="EMBL" id="JBHSWN010000001">
    <property type="protein sequence ID" value="MFC6792895.1"/>
    <property type="molecule type" value="Genomic_DNA"/>
</dbReference>
<dbReference type="Gene3D" id="1.10.260.40">
    <property type="entry name" value="lambda repressor-like DNA-binding domains"/>
    <property type="match status" value="1"/>
</dbReference>
<accession>A0ABW2BRN8</accession>
<gene>
    <name evidence="3" type="ORF">ACFQE0_27050</name>
</gene>
<keyword evidence="4" id="KW-1185">Reference proteome</keyword>
<dbReference type="PROSITE" id="PS50943">
    <property type="entry name" value="HTH_CROC1"/>
    <property type="match status" value="1"/>
</dbReference>
<dbReference type="SMART" id="SM00530">
    <property type="entry name" value="HTH_XRE"/>
    <property type="match status" value="1"/>
</dbReference>
<keyword evidence="1" id="KW-0238">DNA-binding</keyword>
<dbReference type="InterPro" id="IPR001387">
    <property type="entry name" value="Cro/C1-type_HTH"/>
</dbReference>
<evidence type="ECO:0000259" key="2">
    <source>
        <dbReference type="PROSITE" id="PS50943"/>
    </source>
</evidence>
<sequence length="144" mass="15570">MRKTKPKQSTQVDQGIGSRIALLRTANGLSQSQLAEALGISFQQVQKYEAGKNRIGAGRLQAIADRLNVPVSTFFEETTQPAPDDAVEMLLQSDGALDVLRAYVSITDEEVRKSILTMVKAMVRVSKATSGEEPSPDADKTPGH</sequence>
<dbReference type="CDD" id="cd00093">
    <property type="entry name" value="HTH_XRE"/>
    <property type="match status" value="1"/>
</dbReference>
<evidence type="ECO:0000313" key="3">
    <source>
        <dbReference type="EMBL" id="MFC6792895.1"/>
    </source>
</evidence>
<evidence type="ECO:0000313" key="4">
    <source>
        <dbReference type="Proteomes" id="UP001596292"/>
    </source>
</evidence>
<comment type="caution">
    <text evidence="3">The sequence shown here is derived from an EMBL/GenBank/DDBJ whole genome shotgun (WGS) entry which is preliminary data.</text>
</comment>
<dbReference type="RefSeq" id="WP_378975082.1">
    <property type="nucleotide sequence ID" value="NZ_JBHSWN010000001.1"/>
</dbReference>
<dbReference type="PANTHER" id="PTHR46558">
    <property type="entry name" value="TRACRIPTIONAL REGULATORY PROTEIN-RELATED-RELATED"/>
    <property type="match status" value="1"/>
</dbReference>
<organism evidence="3 4">
    <name type="scientific">Methylobacterium komagatae</name>
    <dbReference type="NCBI Taxonomy" id="374425"/>
    <lineage>
        <taxon>Bacteria</taxon>
        <taxon>Pseudomonadati</taxon>
        <taxon>Pseudomonadota</taxon>
        <taxon>Alphaproteobacteria</taxon>
        <taxon>Hyphomicrobiales</taxon>
        <taxon>Methylobacteriaceae</taxon>
        <taxon>Methylobacterium</taxon>
    </lineage>
</organism>
<dbReference type="SUPFAM" id="SSF47413">
    <property type="entry name" value="lambda repressor-like DNA-binding domains"/>
    <property type="match status" value="1"/>
</dbReference>